<name>Q5NKM2_CRYNE</name>
<feature type="region of interest" description="Disordered" evidence="8">
    <location>
        <begin position="339"/>
        <end position="414"/>
    </location>
</feature>
<evidence type="ECO:0000313" key="9">
    <source>
        <dbReference type="EMBL" id="AAV98454.1"/>
    </source>
</evidence>
<keyword evidence="4" id="KW-0233">DNA recombination</keyword>
<evidence type="ECO:0000256" key="3">
    <source>
        <dbReference type="ARBA" id="ARBA00022763"/>
    </source>
</evidence>
<comment type="similarity">
    <text evidence="2">Belongs to the SLX4 family.</text>
</comment>
<proteinExistence type="inferred from homology"/>
<evidence type="ECO:0000256" key="2">
    <source>
        <dbReference type="ARBA" id="ARBA00006661"/>
    </source>
</evidence>
<feature type="region of interest" description="Disordered" evidence="8">
    <location>
        <begin position="91"/>
        <end position="142"/>
    </location>
</feature>
<feature type="compositionally biased region" description="Polar residues" evidence="8">
    <location>
        <begin position="44"/>
        <end position="54"/>
    </location>
</feature>
<feature type="region of interest" description="Disordered" evidence="8">
    <location>
        <begin position="549"/>
        <end position="575"/>
    </location>
</feature>
<reference evidence="9" key="4">
    <citation type="submission" date="2004-12" db="EMBL/GenBank/DDBJ databases">
        <authorList>
            <person name="Dietrich F.S."/>
        </authorList>
    </citation>
    <scope>NUCLEOTIDE SEQUENCE</scope>
    <source>
        <strain evidence="9">125.91</strain>
    </source>
</reference>
<reference evidence="9" key="2">
    <citation type="journal article" date="2002" name="Eukaryot. Cell">
        <title>Mating-type locus of Cryptococcus neoformans: a step in the evolution of sex chromosomes.</title>
        <authorList>
            <person name="Lengeler K.B."/>
            <person name="Fox D.S."/>
            <person name="Fraser J.A."/>
            <person name="Allen A."/>
            <person name="Forrester K."/>
            <person name="Dietrich F.S."/>
            <person name="Heitman J."/>
        </authorList>
    </citation>
    <scope>NUCLEOTIDE SEQUENCE</scope>
    <source>
        <strain evidence="9">125.91</strain>
    </source>
</reference>
<evidence type="ECO:0000256" key="8">
    <source>
        <dbReference type="SAM" id="MobiDB-lite"/>
    </source>
</evidence>
<organism evidence="9">
    <name type="scientific">Cryptococcus neoformans</name>
    <name type="common">Filobasidiella neoformans</name>
    <dbReference type="NCBI Taxonomy" id="5207"/>
    <lineage>
        <taxon>Eukaryota</taxon>
        <taxon>Fungi</taxon>
        <taxon>Dikarya</taxon>
        <taxon>Basidiomycota</taxon>
        <taxon>Agaricomycotina</taxon>
        <taxon>Tremellomycetes</taxon>
        <taxon>Tremellales</taxon>
        <taxon>Cryptococcaceae</taxon>
        <taxon>Cryptococcus</taxon>
        <taxon>Cryptococcus neoformans species complex</taxon>
    </lineage>
</organism>
<sequence>MPPRLSTPVSTSSSSSDEPVYLDCTPSFASAPLRRRDASLPKAMNSSNHESTSKALVISDDDDDEPEFIDSVWEGLAEKYRFKEVSNSVAAGKLSRPTKEVSRPSSKSSAKRKSDVSERSNAISAPTVKTREKSDNLCKQPGSHTLLPDLGLEPDPVPEWLGRTSVLLQLQVCPICKVRWKRKESGIARWRHMSICRPPLYRPPNAPPDLQQLIHNALSTRIEPSSLLELHTRSFTNDIDFFTSEENLSDNRKFNTRNDSKGRRSGNVATVTGLTSVTNVHPSDNRGEDWEKEVRSRVRDWIGPSSPSALSENENAFIQLSPSNENVWSASRVRAQDDDYFPPTQPFGASSLAEAYPRSGSSVSSSKPSDSLRLSNMSPNRSSPLAQREILVPASDSEEEDIKVLEPERDSPSEKIYRVRPDQMIDTTFHDEDVCQRPFLSRRDSRTAGSPSGRKRSSIGSSISDCKISSVFSCLSIIPDDRTLILDEQEASLIPQKEELRKKSMFSTPKFTKSHTVTPGKLEIPMKEEEWRDFDFEIKQGDAILTWEGNSSGHRDMWQEERGDTPSESPLYTADSSAKTSEFISSQRMELARGKEKNSTNEITFEGICVRGERLNDLRARGMPDYNSWDVKALQLLTADYGYRPVRDQSPLVRIAAECWKALNPLEAEALEGSMSFTESISFGNDYSHLSEDGGDNDQKHCKGKSSEGKGLNKGKTVDTVVYLHDQFYDIMVNDHDLYLRILRYEPIAFDELVSKAIGSGMTRRGWKNELKNYLDLQCVTYFTEDPTSRRRQR</sequence>
<keyword evidence="6" id="KW-0539">Nucleus</keyword>
<reference evidence="9" key="3">
    <citation type="journal article" date="2004" name="PLoS Biol.">
        <title>Convergent evolution of chromosomal sex-determining regions in the animal and fungal kingdoms.</title>
        <authorList>
            <person name="Fraser J.A."/>
            <person name="Diezmann S."/>
            <person name="Subaran R.L."/>
            <person name="Allen A."/>
            <person name="Lengeler K.B."/>
            <person name="Dietrich F.S."/>
            <person name="Heitman J."/>
        </authorList>
    </citation>
    <scope>NUCLEOTIDE SEQUENCE</scope>
    <source>
        <strain evidence="9">125.91</strain>
    </source>
</reference>
<keyword evidence="3" id="KW-0227">DNA damage</keyword>
<feature type="compositionally biased region" description="Low complexity" evidence="8">
    <location>
        <begin position="1"/>
        <end position="16"/>
    </location>
</feature>
<evidence type="ECO:0000256" key="1">
    <source>
        <dbReference type="ARBA" id="ARBA00004123"/>
    </source>
</evidence>
<evidence type="ECO:0000256" key="6">
    <source>
        <dbReference type="ARBA" id="ARBA00023242"/>
    </source>
</evidence>
<dbReference type="GO" id="GO:0006281">
    <property type="term" value="P:DNA repair"/>
    <property type="evidence" value="ECO:0007669"/>
    <property type="project" value="UniProtKB-KW"/>
</dbReference>
<accession>Q5NKM2</accession>
<dbReference type="Pfam" id="PF09494">
    <property type="entry name" value="Slx4"/>
    <property type="match status" value="1"/>
</dbReference>
<evidence type="ECO:0000256" key="4">
    <source>
        <dbReference type="ARBA" id="ARBA00023172"/>
    </source>
</evidence>
<evidence type="ECO:0000256" key="7">
    <source>
        <dbReference type="ARBA" id="ARBA00029496"/>
    </source>
</evidence>
<reference evidence="9" key="1">
    <citation type="journal article" date="2000" name="Proc. Natl. Acad. Sci. U.S.A.">
        <title>Identification of the MATa mating-type locus of Cryptococcus neoformans reveals a serotype A MATa strain thought to have been extinct.</title>
        <authorList>
            <person name="Lengeler K.B."/>
            <person name="Wang P."/>
            <person name="Cox G.M."/>
            <person name="Perfect J.R."/>
            <person name="Heitman J."/>
        </authorList>
    </citation>
    <scope>NUCLEOTIDE SEQUENCE OF 1-17; 18-49; 50-160 AND 161-442</scope>
    <source>
        <strain evidence="9">125.91</strain>
    </source>
</reference>
<dbReference type="AlphaFoldDB" id="Q5NKM2"/>
<dbReference type="GO" id="GO:0033557">
    <property type="term" value="C:Slx1-Slx4 complex"/>
    <property type="evidence" value="ECO:0007669"/>
    <property type="project" value="InterPro"/>
</dbReference>
<protein>
    <recommendedName>
        <fullName evidence="7">Structure-specific endonuclease subunit SLX4</fullName>
    </recommendedName>
</protein>
<evidence type="ECO:0000256" key="5">
    <source>
        <dbReference type="ARBA" id="ARBA00023204"/>
    </source>
</evidence>
<feature type="compositionally biased region" description="Basic and acidic residues" evidence="8">
    <location>
        <begin position="553"/>
        <end position="565"/>
    </location>
</feature>
<dbReference type="GO" id="GO:0006260">
    <property type="term" value="P:DNA replication"/>
    <property type="evidence" value="ECO:0007669"/>
    <property type="project" value="InterPro"/>
</dbReference>
<keyword evidence="5" id="KW-0234">DNA repair</keyword>
<dbReference type="InterPro" id="IPR018574">
    <property type="entry name" value="Structure-sp_endonuc_su_Slx4"/>
</dbReference>
<feature type="compositionally biased region" description="Polar residues" evidence="8">
    <location>
        <begin position="566"/>
        <end position="575"/>
    </location>
</feature>
<feature type="region of interest" description="Disordered" evidence="8">
    <location>
        <begin position="436"/>
        <end position="461"/>
    </location>
</feature>
<feature type="region of interest" description="Disordered" evidence="8">
    <location>
        <begin position="1"/>
        <end position="67"/>
    </location>
</feature>
<dbReference type="EMBL" id="AF542528">
    <property type="protein sequence ID" value="AAV98454.1"/>
    <property type="molecule type" value="Genomic_DNA"/>
</dbReference>
<dbReference type="GO" id="GO:0006310">
    <property type="term" value="P:DNA recombination"/>
    <property type="evidence" value="ECO:0007669"/>
    <property type="project" value="UniProtKB-KW"/>
</dbReference>
<feature type="compositionally biased region" description="Basic and acidic residues" evidence="8">
    <location>
        <begin position="436"/>
        <end position="446"/>
    </location>
</feature>
<feature type="compositionally biased region" description="Low complexity" evidence="8">
    <location>
        <begin position="359"/>
        <end position="375"/>
    </location>
</feature>
<feature type="compositionally biased region" description="Polar residues" evidence="8">
    <location>
        <begin position="376"/>
        <end position="385"/>
    </location>
</feature>
<feature type="compositionally biased region" description="Basic and acidic residues" evidence="8">
    <location>
        <begin position="402"/>
        <end position="414"/>
    </location>
</feature>
<comment type="subcellular location">
    <subcellularLocation>
        <location evidence="1">Nucleus</location>
    </subcellularLocation>
</comment>